<feature type="domain" description="ELP1 alpha-solenoid" evidence="1">
    <location>
        <begin position="15"/>
        <end position="71"/>
    </location>
</feature>
<dbReference type="Pfam" id="PF23925">
    <property type="entry name" value="A-sol_ELP1"/>
    <property type="match status" value="1"/>
</dbReference>
<evidence type="ECO:0000259" key="1">
    <source>
        <dbReference type="Pfam" id="PF23925"/>
    </source>
</evidence>
<dbReference type="InterPro" id="IPR006849">
    <property type="entry name" value="Elp1"/>
</dbReference>
<dbReference type="OrthoDB" id="40048at2759"/>
<organism evidence="2 3">
    <name type="scientific">Hermanssonia centrifuga</name>
    <dbReference type="NCBI Taxonomy" id="98765"/>
    <lineage>
        <taxon>Eukaryota</taxon>
        <taxon>Fungi</taxon>
        <taxon>Dikarya</taxon>
        <taxon>Basidiomycota</taxon>
        <taxon>Agaricomycotina</taxon>
        <taxon>Agaricomycetes</taxon>
        <taxon>Polyporales</taxon>
        <taxon>Meruliaceae</taxon>
        <taxon>Hermanssonia</taxon>
    </lineage>
</organism>
<dbReference type="GO" id="GO:0033588">
    <property type="term" value="C:elongator holoenzyme complex"/>
    <property type="evidence" value="ECO:0007669"/>
    <property type="project" value="InterPro"/>
</dbReference>
<dbReference type="GO" id="GO:0002926">
    <property type="term" value="P:tRNA wobble base 5-methoxycarbonylmethyl-2-thiouridinylation"/>
    <property type="evidence" value="ECO:0007669"/>
    <property type="project" value="TreeGrafter"/>
</dbReference>
<proteinExistence type="predicted"/>
<dbReference type="PANTHER" id="PTHR12747">
    <property type="entry name" value="ELONGATOR COMPLEX PROTEIN 1"/>
    <property type="match status" value="1"/>
</dbReference>
<dbReference type="AlphaFoldDB" id="A0A2R6Q5I7"/>
<accession>A0A2R6Q5I7</accession>
<dbReference type="Proteomes" id="UP000186601">
    <property type="component" value="Unassembled WGS sequence"/>
</dbReference>
<dbReference type="EMBL" id="MLYV02000392">
    <property type="protein sequence ID" value="PSS02528.1"/>
    <property type="molecule type" value="Genomic_DNA"/>
</dbReference>
<protein>
    <recommendedName>
        <fullName evidence="1">ELP1 alpha-solenoid domain-containing protein</fullName>
    </recommendedName>
</protein>
<dbReference type="GO" id="GO:0005829">
    <property type="term" value="C:cytosol"/>
    <property type="evidence" value="ECO:0007669"/>
    <property type="project" value="TreeGrafter"/>
</dbReference>
<dbReference type="GO" id="GO:0000049">
    <property type="term" value="F:tRNA binding"/>
    <property type="evidence" value="ECO:0007669"/>
    <property type="project" value="TreeGrafter"/>
</dbReference>
<dbReference type="STRING" id="98765.A0A2R6Q5I7"/>
<sequence length="71" mass="8205">MFLIPVHQFILSENKPGLVKDAVKYIISLVTVDANRLFDTASRIYNFSLLLMAAQHAQKDPREFLPFLREL</sequence>
<gene>
    <name evidence="2" type="ORF">PHLCEN_2v4021</name>
</gene>
<evidence type="ECO:0000313" key="3">
    <source>
        <dbReference type="Proteomes" id="UP000186601"/>
    </source>
</evidence>
<reference evidence="2 3" key="1">
    <citation type="submission" date="2018-02" db="EMBL/GenBank/DDBJ databases">
        <title>Genome sequence of the basidiomycete white-rot fungus Phlebia centrifuga.</title>
        <authorList>
            <person name="Granchi Z."/>
            <person name="Peng M."/>
            <person name="de Vries R.P."/>
            <person name="Hilden K."/>
            <person name="Makela M.R."/>
            <person name="Grigoriev I."/>
            <person name="Riley R."/>
        </authorList>
    </citation>
    <scope>NUCLEOTIDE SEQUENCE [LARGE SCALE GENOMIC DNA]</scope>
    <source>
        <strain evidence="2 3">FBCC195</strain>
    </source>
</reference>
<keyword evidence="3" id="KW-1185">Reference proteome</keyword>
<comment type="caution">
    <text evidence="2">The sequence shown here is derived from an EMBL/GenBank/DDBJ whole genome shotgun (WGS) entry which is preliminary data.</text>
</comment>
<dbReference type="InterPro" id="IPR056167">
    <property type="entry name" value="A-sol_ELP1"/>
</dbReference>
<evidence type="ECO:0000313" key="2">
    <source>
        <dbReference type="EMBL" id="PSS02528.1"/>
    </source>
</evidence>
<name>A0A2R6Q5I7_9APHY</name>
<dbReference type="UniPathway" id="UPA00988"/>
<dbReference type="PANTHER" id="PTHR12747:SF0">
    <property type="entry name" value="ELONGATOR COMPLEX PROTEIN 1"/>
    <property type="match status" value="1"/>
</dbReference>